<dbReference type="Gene3D" id="3.30.700.10">
    <property type="entry name" value="Glycoprotein, Type 4 Pilin"/>
    <property type="match status" value="1"/>
</dbReference>
<dbReference type="InterPro" id="IPR016940">
    <property type="entry name" value="ComGC"/>
</dbReference>
<feature type="propeptide" id="PRO_5044051011" evidence="11">
    <location>
        <begin position="1"/>
        <end position="5"/>
    </location>
</feature>
<comment type="subunit">
    <text evidence="10">Homodimer.</text>
</comment>
<dbReference type="NCBIfam" id="TIGR02532">
    <property type="entry name" value="IV_pilin_GFxxxE"/>
    <property type="match status" value="1"/>
</dbReference>
<comment type="similarity">
    <text evidence="9 10">Belongs to the ComGC family.</text>
</comment>
<sequence>MGQKGFTLIEMMIVLLVISILLLITIPNVTKHNSVINNKGCEAYVKMVEAQAQAYEIETGKFPTSITDLFDGKYLKAEDAKCPNGDTVTINNGAVTVTKNEP</sequence>
<feature type="modified residue" description="N-methylphenylalanine" evidence="11">
    <location>
        <position position="6"/>
    </location>
</feature>
<gene>
    <name evidence="12" type="ORF">MJG50_06220</name>
</gene>
<accession>A0AAW5DWA8</accession>
<dbReference type="GO" id="GO:0030420">
    <property type="term" value="P:establishment of competence for transformation"/>
    <property type="evidence" value="ECO:0007669"/>
    <property type="project" value="UniProtKB-UniRule"/>
</dbReference>
<comment type="subcellular location">
    <subcellularLocation>
        <location evidence="1">Cell membrane</location>
        <topology evidence="1">Single-pass membrane protein</topology>
    </subcellularLocation>
    <subcellularLocation>
        <location evidence="2">Cell surface</location>
    </subcellularLocation>
</comment>
<keyword evidence="4 11" id="KW-0488">Methylation</keyword>
<evidence type="ECO:0000256" key="2">
    <source>
        <dbReference type="ARBA" id="ARBA00004241"/>
    </source>
</evidence>
<name>A0AAW5DWA8_9BACI</name>
<dbReference type="NCBIfam" id="NF040999">
    <property type="entry name" value="pilin_ComGC"/>
    <property type="match status" value="1"/>
</dbReference>
<comment type="caution">
    <text evidence="12">The sequence shown here is derived from an EMBL/GenBank/DDBJ whole genome shotgun (WGS) entry which is preliminary data.</text>
</comment>
<reference evidence="12" key="1">
    <citation type="submission" date="2022-02" db="EMBL/GenBank/DDBJ databases">
        <title>Fredinandcohnia quinoae sp. nov. isolated from Chenopodium quinoa seeds.</title>
        <authorList>
            <person name="Saati-Santamaria Z."/>
            <person name="Flores-Felix J.D."/>
            <person name="Igual J.M."/>
            <person name="Velazquez E."/>
            <person name="Garcia-Fraile P."/>
            <person name="Martinez-Molina E."/>
        </authorList>
    </citation>
    <scope>NUCLEOTIDE SEQUENCE</scope>
    <source>
        <strain evidence="12">SECRCQ15</strain>
    </source>
</reference>
<evidence type="ECO:0000256" key="4">
    <source>
        <dbReference type="ARBA" id="ARBA00022481"/>
    </source>
</evidence>
<evidence type="ECO:0000256" key="11">
    <source>
        <dbReference type="PIRSR" id="PIRSR029928-50"/>
    </source>
</evidence>
<dbReference type="InterPro" id="IPR012902">
    <property type="entry name" value="N_methyl_site"/>
</dbReference>
<keyword evidence="5 10" id="KW-0812">Transmembrane</keyword>
<evidence type="ECO:0000313" key="13">
    <source>
        <dbReference type="Proteomes" id="UP001431131"/>
    </source>
</evidence>
<dbReference type="SUPFAM" id="SSF54523">
    <property type="entry name" value="Pili subunits"/>
    <property type="match status" value="1"/>
</dbReference>
<proteinExistence type="inferred from homology"/>
<dbReference type="EMBL" id="JAKTTI010000006">
    <property type="protein sequence ID" value="MCH1624916.1"/>
    <property type="molecule type" value="Genomic_DNA"/>
</dbReference>
<evidence type="ECO:0000256" key="5">
    <source>
        <dbReference type="ARBA" id="ARBA00022692"/>
    </source>
</evidence>
<evidence type="ECO:0000256" key="7">
    <source>
        <dbReference type="ARBA" id="ARBA00023136"/>
    </source>
</evidence>
<dbReference type="RefSeq" id="WP_240253721.1">
    <property type="nucleotide sequence ID" value="NZ_JAKTTI010000006.1"/>
</dbReference>
<evidence type="ECO:0000256" key="6">
    <source>
        <dbReference type="ARBA" id="ARBA00022989"/>
    </source>
</evidence>
<dbReference type="GO" id="GO:0005886">
    <property type="term" value="C:plasma membrane"/>
    <property type="evidence" value="ECO:0007669"/>
    <property type="project" value="UniProtKB-SubCell"/>
</dbReference>
<keyword evidence="7 10" id="KW-0472">Membrane</keyword>
<organism evidence="12 13">
    <name type="scientific">Fredinandcohnia quinoae</name>
    <dbReference type="NCBI Taxonomy" id="2918902"/>
    <lineage>
        <taxon>Bacteria</taxon>
        <taxon>Bacillati</taxon>
        <taxon>Bacillota</taxon>
        <taxon>Bacilli</taxon>
        <taxon>Bacillales</taxon>
        <taxon>Bacillaceae</taxon>
        <taxon>Fredinandcohnia</taxon>
    </lineage>
</organism>
<comment type="function">
    <text evidence="10">Required for transformation and DNA binding.</text>
</comment>
<dbReference type="Pfam" id="PF07963">
    <property type="entry name" value="N_methyl"/>
    <property type="match status" value="1"/>
</dbReference>
<dbReference type="InterPro" id="IPR045584">
    <property type="entry name" value="Pilin-like"/>
</dbReference>
<dbReference type="PROSITE" id="PS00409">
    <property type="entry name" value="PROKAR_NTER_METHYL"/>
    <property type="match status" value="1"/>
</dbReference>
<evidence type="ECO:0000256" key="9">
    <source>
        <dbReference type="ARBA" id="ARBA00043982"/>
    </source>
</evidence>
<dbReference type="GO" id="GO:0009986">
    <property type="term" value="C:cell surface"/>
    <property type="evidence" value="ECO:0007669"/>
    <property type="project" value="UniProtKB-SubCell"/>
</dbReference>
<dbReference type="InterPro" id="IPR000983">
    <property type="entry name" value="Bac_GSPG_pilin"/>
</dbReference>
<evidence type="ECO:0000256" key="8">
    <source>
        <dbReference type="ARBA" id="ARBA00023287"/>
    </source>
</evidence>
<dbReference type="Proteomes" id="UP001431131">
    <property type="component" value="Unassembled WGS sequence"/>
</dbReference>
<keyword evidence="3 10" id="KW-1003">Cell membrane</keyword>
<dbReference type="AlphaFoldDB" id="A0AAW5DWA8"/>
<evidence type="ECO:0000256" key="3">
    <source>
        <dbReference type="ARBA" id="ARBA00022475"/>
    </source>
</evidence>
<evidence type="ECO:0000256" key="10">
    <source>
        <dbReference type="PIRNR" id="PIRNR029928"/>
    </source>
</evidence>
<keyword evidence="13" id="KW-1185">Reference proteome</keyword>
<evidence type="ECO:0000313" key="12">
    <source>
        <dbReference type="EMBL" id="MCH1624916.1"/>
    </source>
</evidence>
<evidence type="ECO:0000256" key="1">
    <source>
        <dbReference type="ARBA" id="ARBA00004162"/>
    </source>
</evidence>
<feature type="chain" id="PRO_5044051010" description="ComG operon protein 3" evidence="11">
    <location>
        <begin position="6"/>
        <end position="102"/>
    </location>
</feature>
<keyword evidence="6 10" id="KW-1133">Transmembrane helix</keyword>
<protein>
    <recommendedName>
        <fullName evidence="10">ComG operon protein 3</fullName>
    </recommendedName>
</protein>
<dbReference type="PRINTS" id="PR00813">
    <property type="entry name" value="BCTERIALGSPG"/>
</dbReference>
<dbReference type="PIRSF" id="PIRSF029928">
    <property type="entry name" value="Late_competence_ComGC"/>
    <property type="match status" value="1"/>
</dbReference>
<feature type="transmembrane region" description="Helical" evidence="10">
    <location>
        <begin position="6"/>
        <end position="26"/>
    </location>
</feature>
<dbReference type="GO" id="GO:0015628">
    <property type="term" value="P:protein secretion by the type II secretion system"/>
    <property type="evidence" value="ECO:0007669"/>
    <property type="project" value="InterPro"/>
</dbReference>
<dbReference type="GO" id="GO:0015627">
    <property type="term" value="C:type II protein secretion system complex"/>
    <property type="evidence" value="ECO:0007669"/>
    <property type="project" value="InterPro"/>
</dbReference>
<keyword evidence="8 10" id="KW-0178">Competence</keyword>
<keyword evidence="10" id="KW-0813">Transport</keyword>